<dbReference type="EMBL" id="AACS02000008">
    <property type="protein sequence ID" value="EAU86441.2"/>
    <property type="molecule type" value="Genomic_DNA"/>
</dbReference>
<feature type="compositionally biased region" description="Polar residues" evidence="1">
    <location>
        <begin position="111"/>
        <end position="123"/>
    </location>
</feature>
<comment type="caution">
    <text evidence="4">The sequence shown here is derived from an EMBL/GenBank/DDBJ whole genome shotgun (WGS) entry which is preliminary data.</text>
</comment>
<feature type="region of interest" description="Disordered" evidence="1">
    <location>
        <begin position="108"/>
        <end position="173"/>
    </location>
</feature>
<dbReference type="OrthoDB" id="415532at2759"/>
<evidence type="ECO:0000259" key="3">
    <source>
        <dbReference type="Pfam" id="PF21666"/>
    </source>
</evidence>
<dbReference type="HOGENOM" id="CLU_012066_2_0_1"/>
<dbReference type="PANTHER" id="PTHR33119:SF1">
    <property type="entry name" value="FE2OG DIOXYGENASE DOMAIN-CONTAINING PROTEIN"/>
    <property type="match status" value="1"/>
</dbReference>
<evidence type="ECO:0000256" key="1">
    <source>
        <dbReference type="SAM" id="MobiDB-lite"/>
    </source>
</evidence>
<dbReference type="InParanoid" id="A8NQ37"/>
<dbReference type="Pfam" id="PF21666">
    <property type="entry name" value="DUF4246_N"/>
    <property type="match status" value="1"/>
</dbReference>
<organism evidence="4 5">
    <name type="scientific">Coprinopsis cinerea (strain Okayama-7 / 130 / ATCC MYA-4618 / FGSC 9003)</name>
    <name type="common">Inky cap fungus</name>
    <name type="synonym">Hormographiella aspergillata</name>
    <dbReference type="NCBI Taxonomy" id="240176"/>
    <lineage>
        <taxon>Eukaryota</taxon>
        <taxon>Fungi</taxon>
        <taxon>Dikarya</taxon>
        <taxon>Basidiomycota</taxon>
        <taxon>Agaricomycotina</taxon>
        <taxon>Agaricomycetes</taxon>
        <taxon>Agaricomycetidae</taxon>
        <taxon>Agaricales</taxon>
        <taxon>Agaricineae</taxon>
        <taxon>Psathyrellaceae</taxon>
        <taxon>Coprinopsis</taxon>
    </lineage>
</organism>
<feature type="domain" description="DUF4246" evidence="2">
    <location>
        <begin position="191"/>
        <end position="633"/>
    </location>
</feature>
<dbReference type="VEuPathDB" id="FungiDB:CC1G_05435"/>
<dbReference type="RefSeq" id="XP_001835473.2">
    <property type="nucleotide sequence ID" value="XM_001835421.2"/>
</dbReference>
<dbReference type="InterPro" id="IPR025340">
    <property type="entry name" value="DUF4246"/>
</dbReference>
<name>A8NQ37_COPC7</name>
<sequence length="720" mass="80120">MEDTAATVDYTVVHPMPGHGKPLDYTPKKGEDPLYIGDPFPSALSPDDIDEGGRAILPLTTLREFSMLQFMNAITDKEDWHIKVLDDEIANKWKTEATEAARAALRRQWGTERNLTSDTTGTQVREPVSTSEDDSAETRDNQGGEPVQDGGDNDREDEESDDGNGNGNNNANLDAWPIYTVRRDESAMTPAMADFCIEELRHKARSFQNSPNGAIVVYNGNVVKSDTAVPAQVKAALQKAVEPLENVPAQHKDWHPGSDQQVLDLVHPSLFPLVYGKSKVLPVGAKVTSLEAGDAVKRCGEGEVPPVSAMPAEERRGYWSQRNQRSRFSDKFQWLPCEMDVSGDRAKILSYINNLHPELHQDLYRVVEDVITAAIPLWDLTLAPLADSSYEYPQRIVYDGVIHDPDPEYIPDDEGGPGPTGEEDEDDVDWWNLRQEWIEKFRRVVLPDVEEPFDPETFGRTPAPFSLKNIGKGGRPLQVIVKLANIELTPEKPRYPGGTWHVEGQLNERIVATALYYYSSSNISHSSLAFRQLSDPESTNDTFYPQSVHDWLTDVYGCANEEGAVQDVGSVLTREGRLLTFPNILQHQVQPFELEDKTKPGVRKILALFLVDPHVRVVSTAHVPVQRMDWWRGELEGGHASSSNASSSSNVGPGQGGNTAVLKKLPVELQDHVYEEVDGFPIGLAEAKKLREELMEERKAFTVDHGKLFGSGVTFSLCEH</sequence>
<dbReference type="Pfam" id="PF14033">
    <property type="entry name" value="DUF4246"/>
    <property type="match status" value="1"/>
</dbReference>
<dbReference type="Proteomes" id="UP000001861">
    <property type="component" value="Unassembled WGS sequence"/>
</dbReference>
<feature type="domain" description="DUF4246" evidence="3">
    <location>
        <begin position="16"/>
        <end position="96"/>
    </location>
</feature>
<dbReference type="eggNOG" id="ENOG502QQIE">
    <property type="taxonomic scope" value="Eukaryota"/>
</dbReference>
<dbReference type="OMA" id="GYDWEPS"/>
<reference evidence="4 5" key="1">
    <citation type="journal article" date="2010" name="Proc. Natl. Acad. Sci. U.S.A.">
        <title>Insights into evolution of multicellular fungi from the assembled chromosomes of the mushroom Coprinopsis cinerea (Coprinus cinereus).</title>
        <authorList>
            <person name="Stajich J.E."/>
            <person name="Wilke S.K."/>
            <person name="Ahren D."/>
            <person name="Au C.H."/>
            <person name="Birren B.W."/>
            <person name="Borodovsky M."/>
            <person name="Burns C."/>
            <person name="Canback B."/>
            <person name="Casselton L.A."/>
            <person name="Cheng C.K."/>
            <person name="Deng J."/>
            <person name="Dietrich F.S."/>
            <person name="Fargo D.C."/>
            <person name="Farman M.L."/>
            <person name="Gathman A.C."/>
            <person name="Goldberg J."/>
            <person name="Guigo R."/>
            <person name="Hoegger P.J."/>
            <person name="Hooker J.B."/>
            <person name="Huggins A."/>
            <person name="James T.Y."/>
            <person name="Kamada T."/>
            <person name="Kilaru S."/>
            <person name="Kodira C."/>
            <person name="Kues U."/>
            <person name="Kupfer D."/>
            <person name="Kwan H.S."/>
            <person name="Lomsadze A."/>
            <person name="Li W."/>
            <person name="Lilly W.W."/>
            <person name="Ma L.J."/>
            <person name="Mackey A.J."/>
            <person name="Manning G."/>
            <person name="Martin F."/>
            <person name="Muraguchi H."/>
            <person name="Natvig D.O."/>
            <person name="Palmerini H."/>
            <person name="Ramesh M.A."/>
            <person name="Rehmeyer C.J."/>
            <person name="Roe B.A."/>
            <person name="Shenoy N."/>
            <person name="Stanke M."/>
            <person name="Ter-Hovhannisyan V."/>
            <person name="Tunlid A."/>
            <person name="Velagapudi R."/>
            <person name="Vision T.J."/>
            <person name="Zeng Q."/>
            <person name="Zolan M.E."/>
            <person name="Pukkila P.J."/>
        </authorList>
    </citation>
    <scope>NUCLEOTIDE SEQUENCE [LARGE SCALE GENOMIC DNA]</scope>
    <source>
        <strain evidence="5">Okayama-7 / 130 / ATCC MYA-4618 / FGSC 9003</strain>
    </source>
</reference>
<evidence type="ECO:0000259" key="2">
    <source>
        <dbReference type="Pfam" id="PF14033"/>
    </source>
</evidence>
<feature type="compositionally biased region" description="Low complexity" evidence="1">
    <location>
        <begin position="640"/>
        <end position="650"/>
    </location>
</feature>
<accession>A8NQ37</accession>
<protein>
    <submittedName>
        <fullName evidence="4">Uncharacterized protein</fullName>
    </submittedName>
</protein>
<evidence type="ECO:0000313" key="5">
    <source>
        <dbReference type="Proteomes" id="UP000001861"/>
    </source>
</evidence>
<dbReference type="InterPro" id="IPR049192">
    <property type="entry name" value="DUF4246_C"/>
</dbReference>
<dbReference type="KEGG" id="cci:CC1G_05435"/>
<keyword evidence="5" id="KW-1185">Reference proteome</keyword>
<dbReference type="GeneID" id="6012005"/>
<evidence type="ECO:0000313" key="4">
    <source>
        <dbReference type="EMBL" id="EAU86441.2"/>
    </source>
</evidence>
<feature type="compositionally biased region" description="Acidic residues" evidence="1">
    <location>
        <begin position="407"/>
        <end position="426"/>
    </location>
</feature>
<proteinExistence type="predicted"/>
<gene>
    <name evidence="4" type="ORF">CC1G_05435</name>
</gene>
<feature type="region of interest" description="Disordered" evidence="1">
    <location>
        <begin position="403"/>
        <end position="426"/>
    </location>
</feature>
<dbReference type="AlphaFoldDB" id="A8NQ37"/>
<feature type="region of interest" description="Disordered" evidence="1">
    <location>
        <begin position="636"/>
        <end position="657"/>
    </location>
</feature>
<dbReference type="STRING" id="240176.A8NQ37"/>
<dbReference type="InterPro" id="IPR049207">
    <property type="entry name" value="DUF4246_N"/>
</dbReference>
<dbReference type="PANTHER" id="PTHR33119">
    <property type="entry name" value="IFI3P"/>
    <property type="match status" value="1"/>
</dbReference>